<keyword evidence="4" id="KW-1185">Reference proteome</keyword>
<feature type="compositionally biased region" description="Polar residues" evidence="1">
    <location>
        <begin position="218"/>
        <end position="233"/>
    </location>
</feature>
<dbReference type="Proteomes" id="UP000522081">
    <property type="component" value="Unassembled WGS sequence"/>
</dbReference>
<feature type="region of interest" description="Disordered" evidence="1">
    <location>
        <begin position="96"/>
        <end position="177"/>
    </location>
</feature>
<feature type="compositionally biased region" description="Low complexity" evidence="1">
    <location>
        <begin position="113"/>
        <end position="144"/>
    </location>
</feature>
<feature type="transmembrane region" description="Helical" evidence="2">
    <location>
        <begin position="12"/>
        <end position="30"/>
    </location>
</feature>
<gene>
    <name evidence="3" type="ORF">FHS75_002319</name>
</gene>
<dbReference type="RefSeq" id="WP_179407843.1">
    <property type="nucleotide sequence ID" value="NZ_BMGF01000004.1"/>
</dbReference>
<sequence>MAAISLNGDERVGLAVAVVLHAAVLGVLLLRPPAVETIPKPERIQVTLSDNVGLTSTSPTPYADPAPDIAPELGERLADSVPLPAIVDALPLPIPETVTRPAPAPRPEPRPAPRTTSRPTPRQTAAPAPRQTSAPAPRRTSAPAEKSGGSRVGSNFLDGASGSEGSSRNGPAATIGPRVQSSLASAITRQLKPHWTAPQGAEAELLVTVVRFSLNRDGSLSGSPSVVRQSGVTPANEAQKERHAEQAIRAVRLAAPFNLPEEYYEGWKTVTSQFDRRL</sequence>
<proteinExistence type="predicted"/>
<evidence type="ECO:0000256" key="2">
    <source>
        <dbReference type="SAM" id="Phobius"/>
    </source>
</evidence>
<comment type="caution">
    <text evidence="3">The sequence shown here is derived from an EMBL/GenBank/DDBJ whole genome shotgun (WGS) entry which is preliminary data.</text>
</comment>
<dbReference type="Gene3D" id="3.30.1150.10">
    <property type="match status" value="1"/>
</dbReference>
<organism evidence="3 4">
    <name type="scientific">Novosphingobium marinum</name>
    <dbReference type="NCBI Taxonomy" id="1514948"/>
    <lineage>
        <taxon>Bacteria</taxon>
        <taxon>Pseudomonadati</taxon>
        <taxon>Pseudomonadota</taxon>
        <taxon>Alphaproteobacteria</taxon>
        <taxon>Sphingomonadales</taxon>
        <taxon>Sphingomonadaceae</taxon>
        <taxon>Novosphingobium</taxon>
    </lineage>
</organism>
<name>A0A7Y9XWR8_9SPHN</name>
<evidence type="ECO:0000256" key="1">
    <source>
        <dbReference type="SAM" id="MobiDB-lite"/>
    </source>
</evidence>
<reference evidence="3 4" key="1">
    <citation type="submission" date="2020-07" db="EMBL/GenBank/DDBJ databases">
        <title>Genomic Encyclopedia of Type Strains, Phase IV (KMG-IV): sequencing the most valuable type-strain genomes for metagenomic binning, comparative biology and taxonomic classification.</title>
        <authorList>
            <person name="Goeker M."/>
        </authorList>
    </citation>
    <scope>NUCLEOTIDE SEQUENCE [LARGE SCALE GENOMIC DNA]</scope>
    <source>
        <strain evidence="3 4">DSM 29043</strain>
    </source>
</reference>
<evidence type="ECO:0000313" key="4">
    <source>
        <dbReference type="Proteomes" id="UP000522081"/>
    </source>
</evidence>
<dbReference type="SUPFAM" id="SSF74653">
    <property type="entry name" value="TolA/TonB C-terminal domain"/>
    <property type="match status" value="1"/>
</dbReference>
<protein>
    <submittedName>
        <fullName evidence="3">Outer membrane biosynthesis protein TonB</fullName>
    </submittedName>
</protein>
<evidence type="ECO:0000313" key="3">
    <source>
        <dbReference type="EMBL" id="NYH95987.1"/>
    </source>
</evidence>
<dbReference type="AlphaFoldDB" id="A0A7Y9XWR8"/>
<feature type="region of interest" description="Disordered" evidence="1">
    <location>
        <begin position="218"/>
        <end position="242"/>
    </location>
</feature>
<feature type="compositionally biased region" description="Pro residues" evidence="1">
    <location>
        <begin position="102"/>
        <end position="112"/>
    </location>
</feature>
<keyword evidence="2" id="KW-1133">Transmembrane helix</keyword>
<dbReference type="EMBL" id="JACBZF010000004">
    <property type="protein sequence ID" value="NYH95987.1"/>
    <property type="molecule type" value="Genomic_DNA"/>
</dbReference>
<dbReference type="Pfam" id="PF13103">
    <property type="entry name" value="TonB_2"/>
    <property type="match status" value="1"/>
</dbReference>
<accession>A0A7Y9XWR8</accession>
<keyword evidence="2" id="KW-0812">Transmembrane</keyword>
<keyword evidence="2" id="KW-0472">Membrane</keyword>